<dbReference type="InterPro" id="IPR032710">
    <property type="entry name" value="NTF2-like_dom_sf"/>
</dbReference>
<dbReference type="STRING" id="56193.YP76_23785"/>
<reference evidence="2 3" key="1">
    <citation type="submission" date="2015-04" db="EMBL/GenBank/DDBJ databases">
        <title>Genome sequence of aromatic hydrocarbons-degrading Sphingobium chungbukense DJ77.</title>
        <authorList>
            <person name="Kim Y.-C."/>
            <person name="Chae J.-C."/>
        </authorList>
    </citation>
    <scope>NUCLEOTIDE SEQUENCE [LARGE SCALE GENOMIC DNA]</scope>
    <source>
        <strain evidence="2 3">DJ77</strain>
    </source>
</reference>
<evidence type="ECO:0000313" key="3">
    <source>
        <dbReference type="Proteomes" id="UP000033874"/>
    </source>
</evidence>
<organism evidence="2 3">
    <name type="scientific">Sphingobium chungbukense</name>
    <dbReference type="NCBI Taxonomy" id="56193"/>
    <lineage>
        <taxon>Bacteria</taxon>
        <taxon>Pseudomonadati</taxon>
        <taxon>Pseudomonadota</taxon>
        <taxon>Alphaproteobacteria</taxon>
        <taxon>Sphingomonadales</taxon>
        <taxon>Sphingomonadaceae</taxon>
        <taxon>Sphingobium</taxon>
    </lineage>
</organism>
<dbReference type="Pfam" id="PF12680">
    <property type="entry name" value="SnoaL_2"/>
    <property type="match status" value="1"/>
</dbReference>
<accession>A0A0M3AHX0</accession>
<sequence>MQDPVETRLSRDNEALLRKQVDAWARNDLDELLTLYNEEMEYIDIPFIDRPVRGKKDFREYLEMYNAQFVPGTVQVEYVNIIANSTSAVGELSVKARYIGDGAPEGGVDISWPVVLIDTFVNGKVSTEHAHFDSQAFARAVKLAAP</sequence>
<comment type="caution">
    <text evidence="2">The sequence shown here is derived from an EMBL/GenBank/DDBJ whole genome shotgun (WGS) entry which is preliminary data.</text>
</comment>
<dbReference type="EMBL" id="LBIC01000018">
    <property type="protein sequence ID" value="KKW89677.1"/>
    <property type="molecule type" value="Genomic_DNA"/>
</dbReference>
<name>A0A0M3AHX0_9SPHN</name>
<gene>
    <name evidence="2" type="ORF">YP76_23785</name>
</gene>
<dbReference type="AlphaFoldDB" id="A0A0M3AHX0"/>
<dbReference type="SUPFAM" id="SSF54427">
    <property type="entry name" value="NTF2-like"/>
    <property type="match status" value="1"/>
</dbReference>
<dbReference type="PATRIC" id="fig|56193.3.peg.5011"/>
<dbReference type="Proteomes" id="UP000033874">
    <property type="component" value="Unassembled WGS sequence"/>
</dbReference>
<protein>
    <recommendedName>
        <fullName evidence="1">SnoaL-like domain-containing protein</fullName>
    </recommendedName>
</protein>
<proteinExistence type="predicted"/>
<dbReference type="Gene3D" id="3.10.450.50">
    <property type="match status" value="1"/>
</dbReference>
<keyword evidence="3" id="KW-1185">Reference proteome</keyword>
<evidence type="ECO:0000259" key="1">
    <source>
        <dbReference type="Pfam" id="PF12680"/>
    </source>
</evidence>
<dbReference type="InterPro" id="IPR037401">
    <property type="entry name" value="SnoaL-like"/>
</dbReference>
<evidence type="ECO:0000313" key="2">
    <source>
        <dbReference type="EMBL" id="KKW89677.1"/>
    </source>
</evidence>
<feature type="domain" description="SnoaL-like" evidence="1">
    <location>
        <begin position="18"/>
        <end position="125"/>
    </location>
</feature>